<evidence type="ECO:0000256" key="2">
    <source>
        <dbReference type="ARBA" id="ARBA00022490"/>
    </source>
</evidence>
<dbReference type="GO" id="GO:0007266">
    <property type="term" value="P:Rho protein signal transduction"/>
    <property type="evidence" value="ECO:0007669"/>
    <property type="project" value="InterPro"/>
</dbReference>
<dbReference type="RefSeq" id="WP_114056052.1">
    <property type="nucleotide sequence ID" value="NZ_CP030862.1"/>
</dbReference>
<accession>A0A344U1U2</accession>
<dbReference type="InterPro" id="IPR000406">
    <property type="entry name" value="Rho_GDI"/>
</dbReference>
<dbReference type="SUPFAM" id="SSF81296">
    <property type="entry name" value="E set domains"/>
    <property type="match status" value="1"/>
</dbReference>
<keyword evidence="2" id="KW-0963">Cytoplasm</keyword>
<dbReference type="InterPro" id="IPR014756">
    <property type="entry name" value="Ig_E-set"/>
</dbReference>
<protein>
    <submittedName>
        <fullName evidence="3">Uncharacterized protein</fullName>
    </submittedName>
</protein>
<dbReference type="Proteomes" id="UP000252004">
    <property type="component" value="Chromosome"/>
</dbReference>
<dbReference type="AlphaFoldDB" id="A0A344U1U2"/>
<dbReference type="InterPro" id="IPR024792">
    <property type="entry name" value="RhoGDI_dom_sf"/>
</dbReference>
<organism evidence="3 4">
    <name type="scientific">Streptomyces globosus</name>
    <dbReference type="NCBI Taxonomy" id="68209"/>
    <lineage>
        <taxon>Bacteria</taxon>
        <taxon>Bacillati</taxon>
        <taxon>Actinomycetota</taxon>
        <taxon>Actinomycetes</taxon>
        <taxon>Kitasatosporales</taxon>
        <taxon>Streptomycetaceae</taxon>
        <taxon>Streptomyces</taxon>
    </lineage>
</organism>
<dbReference type="GO" id="GO:0005737">
    <property type="term" value="C:cytoplasm"/>
    <property type="evidence" value="ECO:0007669"/>
    <property type="project" value="UniProtKB-SubCell"/>
</dbReference>
<comment type="subcellular location">
    <subcellularLocation>
        <location evidence="1">Cytoplasm</location>
    </subcellularLocation>
</comment>
<dbReference type="Pfam" id="PF02115">
    <property type="entry name" value="Rho_GDI"/>
    <property type="match status" value="1"/>
</dbReference>
<dbReference type="Gene3D" id="2.70.50.30">
    <property type="entry name" value="Coagulation Factor XIII, subunit A, domain 1"/>
    <property type="match status" value="1"/>
</dbReference>
<dbReference type="EMBL" id="CP030862">
    <property type="protein sequence ID" value="AXE24863.1"/>
    <property type="molecule type" value="Genomic_DNA"/>
</dbReference>
<evidence type="ECO:0000313" key="4">
    <source>
        <dbReference type="Proteomes" id="UP000252004"/>
    </source>
</evidence>
<evidence type="ECO:0000313" key="3">
    <source>
        <dbReference type="EMBL" id="AXE24863.1"/>
    </source>
</evidence>
<dbReference type="KEGG" id="sgz:C0216_16630"/>
<reference evidence="3 4" key="1">
    <citation type="submission" date="2018-01" db="EMBL/GenBank/DDBJ databases">
        <title>Draft genome Sequence of streptomyces globosus LZH-48.</title>
        <authorList>
            <person name="Ran K."/>
            <person name="Li Z."/>
            <person name="Wei S."/>
            <person name="Dong R."/>
        </authorList>
    </citation>
    <scope>NUCLEOTIDE SEQUENCE [LARGE SCALE GENOMIC DNA]</scope>
    <source>
        <strain evidence="3 4">LZH-48</strain>
    </source>
</reference>
<evidence type="ECO:0000256" key="1">
    <source>
        <dbReference type="ARBA" id="ARBA00004496"/>
    </source>
</evidence>
<gene>
    <name evidence="3" type="ORF">C0216_16630</name>
</gene>
<proteinExistence type="predicted"/>
<name>A0A344U1U2_9ACTN</name>
<sequence>MNGRPGAADFELVDMVLLREEDASVRIRPAQQSDTLEPLDLPEGGVVTLSLVFRLGRDVDGLTYTEVRIREGVPGLPCETHLGSFRAGGPYEIRLRPERLPSGHASCGTYEVHGTFTDRRGRLLAGAYRRYHVSPHSADVLLPGSADGGARTPGGAVSG</sequence>
<keyword evidence="4" id="KW-1185">Reference proteome</keyword>
<dbReference type="OrthoDB" id="4246723at2"/>
<dbReference type="GO" id="GO:0005094">
    <property type="term" value="F:Rho GDP-dissociation inhibitor activity"/>
    <property type="evidence" value="ECO:0007669"/>
    <property type="project" value="InterPro"/>
</dbReference>